<keyword evidence="9" id="KW-1185">Reference proteome</keyword>
<dbReference type="InterPro" id="IPR004789">
    <property type="entry name" value="Acetalactate_synth_ssu"/>
</dbReference>
<evidence type="ECO:0000256" key="1">
    <source>
        <dbReference type="ARBA" id="ARBA00004974"/>
    </source>
</evidence>
<dbReference type="InterPro" id="IPR027271">
    <property type="entry name" value="Acetolactate_synth/TF_NikR_C"/>
</dbReference>
<reference evidence="8 9" key="1">
    <citation type="journal article" date="2018" name="Mol. Biol. Evol.">
        <title>Broad Genomic Sampling Reveals a Smut Pathogenic Ancestry of the Fungal Clade Ustilaginomycotina.</title>
        <authorList>
            <person name="Kijpornyongpan T."/>
            <person name="Mondo S.J."/>
            <person name="Barry K."/>
            <person name="Sandor L."/>
            <person name="Lee J."/>
            <person name="Lipzen A."/>
            <person name="Pangilinan J."/>
            <person name="LaButti K."/>
            <person name="Hainaut M."/>
            <person name="Henrissat B."/>
            <person name="Grigoriev I.V."/>
            <person name="Spatafora J.W."/>
            <person name="Aime M.C."/>
        </authorList>
    </citation>
    <scope>NUCLEOTIDE SEQUENCE [LARGE SCALE GENOMIC DNA]</scope>
    <source>
        <strain evidence="8 9">MCA 4658</strain>
    </source>
</reference>
<evidence type="ECO:0000256" key="2">
    <source>
        <dbReference type="ARBA" id="ARBA00005025"/>
    </source>
</evidence>
<dbReference type="FunCoup" id="A0A316W4F7">
    <property type="interactions" value="101"/>
</dbReference>
<dbReference type="GeneID" id="37034066"/>
<comment type="pathway">
    <text evidence="1">Amino-acid biosynthesis; L-isoleucine biosynthesis; L-isoleucine from 2-oxobutanoate: step 1/4.</text>
</comment>
<evidence type="ECO:0000313" key="8">
    <source>
        <dbReference type="EMBL" id="PWN44434.1"/>
    </source>
</evidence>
<dbReference type="InterPro" id="IPR054480">
    <property type="entry name" value="AHAS_small-like_ACT"/>
</dbReference>
<dbReference type="AlphaFoldDB" id="A0A316W4F7"/>
<dbReference type="PANTHER" id="PTHR31242:SF2">
    <property type="entry name" value="ACETOLACTATE SYNTHASE SMALL SUBUNIT, MITOCHONDRIAL"/>
    <property type="match status" value="1"/>
</dbReference>
<dbReference type="InterPro" id="IPR002912">
    <property type="entry name" value="ACT_dom"/>
</dbReference>
<feature type="region of interest" description="Disordered" evidence="6">
    <location>
        <begin position="245"/>
        <end position="297"/>
    </location>
</feature>
<dbReference type="UniPathway" id="UPA00047">
    <property type="reaction ID" value="UER00055"/>
</dbReference>
<dbReference type="Gene3D" id="3.30.70.260">
    <property type="match status" value="1"/>
</dbReference>
<dbReference type="InterPro" id="IPR039557">
    <property type="entry name" value="AHAS_ACT"/>
</dbReference>
<accession>A0A316W4F7</accession>
<evidence type="ECO:0000259" key="7">
    <source>
        <dbReference type="PROSITE" id="PS51671"/>
    </source>
</evidence>
<sequence length="393" mass="41151">MLGLASMAASRTAFQAGNSLKNVYSRPLSRRFSLSSFLFSGAQGASGGGRGAGASSPSSTDPNSPNHNASAALDYKLSHRLRKLPPLPSLEPPNLDAGEAVSNILYNTPPPSKQPFKRHILNTLVQNEPGVLSRVAGTLAARGFNIDSLVVCATEHRDLSRMCIVLRGQDGVVEQIRRQLEDLVPVWAVLDYTNTSVIEREMMLVKVSILGPEYFEEAQLAAQGASAGANSSSLYASQSAPAPELLAERESNASAGSGPSPAGTTGSAASSSDAASAVGSAATHSHSAQHAPLTPTEALRVKSDNMRSIIALAEQFKGSVVDISSTSVIVEVTGKTSRCDAFLKLVRPYGVLECARSGTMVLPRSPITSSWTGLDELSDEELAEIDPSLLPPG</sequence>
<evidence type="ECO:0000256" key="5">
    <source>
        <dbReference type="ARBA" id="ARBA00023304"/>
    </source>
</evidence>
<dbReference type="Gene3D" id="3.30.70.1150">
    <property type="entry name" value="ACT-like. Chain A, domain 2"/>
    <property type="match status" value="1"/>
</dbReference>
<dbReference type="UniPathway" id="UPA00049">
    <property type="reaction ID" value="UER00059"/>
</dbReference>
<dbReference type="GO" id="GO:0042645">
    <property type="term" value="C:mitochondrial nucleoid"/>
    <property type="evidence" value="ECO:0007669"/>
    <property type="project" value="TreeGrafter"/>
</dbReference>
<dbReference type="RefSeq" id="XP_025371594.1">
    <property type="nucleotide sequence ID" value="XM_025512196.1"/>
</dbReference>
<dbReference type="InterPro" id="IPR045865">
    <property type="entry name" value="ACT-like_dom_sf"/>
</dbReference>
<comment type="similarity">
    <text evidence="3">Belongs to the acetolactate synthase small subunit family.</text>
</comment>
<keyword evidence="5" id="KW-0100">Branched-chain amino acid biosynthesis</keyword>
<dbReference type="STRING" id="1522189.A0A316W4F7"/>
<evidence type="ECO:0000313" key="9">
    <source>
        <dbReference type="Proteomes" id="UP000245783"/>
    </source>
</evidence>
<dbReference type="CDD" id="cd04878">
    <property type="entry name" value="ACT_AHAS"/>
    <property type="match status" value="1"/>
</dbReference>
<name>A0A316W4F7_9BASI</name>
<comment type="pathway">
    <text evidence="2">Amino-acid biosynthesis; L-valine biosynthesis; L-valine from pyruvate: step 1/4.</text>
</comment>
<feature type="domain" description="ACT" evidence="7">
    <location>
        <begin position="120"/>
        <end position="197"/>
    </location>
</feature>
<dbReference type="GO" id="GO:1990610">
    <property type="term" value="F:acetolactate synthase regulator activity"/>
    <property type="evidence" value="ECO:0007669"/>
    <property type="project" value="InterPro"/>
</dbReference>
<dbReference type="Pfam" id="PF10369">
    <property type="entry name" value="ALS_ss_C"/>
    <property type="match status" value="1"/>
</dbReference>
<gene>
    <name evidence="8" type="ORF">IE81DRAFT_299085</name>
</gene>
<dbReference type="InParanoid" id="A0A316W4F7"/>
<dbReference type="Proteomes" id="UP000245783">
    <property type="component" value="Unassembled WGS sequence"/>
</dbReference>
<dbReference type="FunFam" id="3.30.70.260:FF:000001">
    <property type="entry name" value="Acetolactate synthase, small subunit"/>
    <property type="match status" value="1"/>
</dbReference>
<evidence type="ECO:0000256" key="3">
    <source>
        <dbReference type="ARBA" id="ARBA00006341"/>
    </source>
</evidence>
<feature type="compositionally biased region" description="Low complexity" evidence="6">
    <location>
        <begin position="53"/>
        <end position="68"/>
    </location>
</feature>
<protein>
    <submittedName>
        <fullName evidence="8">Acetolactate synthase</fullName>
    </submittedName>
</protein>
<dbReference type="PROSITE" id="PS51671">
    <property type="entry name" value="ACT"/>
    <property type="match status" value="1"/>
</dbReference>
<dbReference type="Pfam" id="PF22629">
    <property type="entry name" value="ACT_AHAS_ss"/>
    <property type="match status" value="1"/>
</dbReference>
<keyword evidence="4" id="KW-0028">Amino-acid biosynthesis</keyword>
<feature type="region of interest" description="Disordered" evidence="6">
    <location>
        <begin position="48"/>
        <end position="70"/>
    </location>
</feature>
<dbReference type="GO" id="GO:0009099">
    <property type="term" value="P:L-valine biosynthetic process"/>
    <property type="evidence" value="ECO:0007669"/>
    <property type="project" value="UniProtKB-UniPathway"/>
</dbReference>
<proteinExistence type="inferred from homology"/>
<dbReference type="InterPro" id="IPR019455">
    <property type="entry name" value="Acetolactate_synth_ssu_C"/>
</dbReference>
<dbReference type="SUPFAM" id="SSF55021">
    <property type="entry name" value="ACT-like"/>
    <property type="match status" value="2"/>
</dbReference>
<dbReference type="PANTHER" id="PTHR31242">
    <property type="entry name" value="ACETOLACTATE SYNTHASE SMALL SUBUNIT, MITOCHONDRIAL"/>
    <property type="match status" value="1"/>
</dbReference>
<feature type="compositionally biased region" description="Low complexity" evidence="6">
    <location>
        <begin position="253"/>
        <end position="291"/>
    </location>
</feature>
<dbReference type="EMBL" id="KZ819361">
    <property type="protein sequence ID" value="PWN44434.1"/>
    <property type="molecule type" value="Genomic_DNA"/>
</dbReference>
<dbReference type="InterPro" id="IPR053050">
    <property type="entry name" value="ALS_regulatory_subunit"/>
</dbReference>
<dbReference type="GO" id="GO:0009097">
    <property type="term" value="P:isoleucine biosynthetic process"/>
    <property type="evidence" value="ECO:0007669"/>
    <property type="project" value="UniProtKB-UniPathway"/>
</dbReference>
<dbReference type="GO" id="GO:0005948">
    <property type="term" value="C:acetolactate synthase complex"/>
    <property type="evidence" value="ECO:0007669"/>
    <property type="project" value="TreeGrafter"/>
</dbReference>
<dbReference type="OrthoDB" id="2013116at2759"/>
<dbReference type="NCBIfam" id="TIGR00119">
    <property type="entry name" value="acolac_sm"/>
    <property type="match status" value="1"/>
</dbReference>
<evidence type="ECO:0000256" key="4">
    <source>
        <dbReference type="ARBA" id="ARBA00022605"/>
    </source>
</evidence>
<organism evidence="8 9">
    <name type="scientific">Ceraceosorus guamensis</name>
    <dbReference type="NCBI Taxonomy" id="1522189"/>
    <lineage>
        <taxon>Eukaryota</taxon>
        <taxon>Fungi</taxon>
        <taxon>Dikarya</taxon>
        <taxon>Basidiomycota</taxon>
        <taxon>Ustilaginomycotina</taxon>
        <taxon>Exobasidiomycetes</taxon>
        <taxon>Ceraceosorales</taxon>
        <taxon>Ceraceosoraceae</taxon>
        <taxon>Ceraceosorus</taxon>
    </lineage>
</organism>
<evidence type="ECO:0000256" key="6">
    <source>
        <dbReference type="SAM" id="MobiDB-lite"/>
    </source>
</evidence>